<feature type="compositionally biased region" description="Basic and acidic residues" evidence="1">
    <location>
        <begin position="72"/>
        <end position="85"/>
    </location>
</feature>
<feature type="compositionally biased region" description="Low complexity" evidence="1">
    <location>
        <begin position="124"/>
        <end position="144"/>
    </location>
</feature>
<dbReference type="Proteomes" id="UP000297595">
    <property type="component" value="Unassembled WGS sequence"/>
</dbReference>
<evidence type="ECO:0000256" key="2">
    <source>
        <dbReference type="SAM" id="SignalP"/>
    </source>
</evidence>
<reference evidence="3 4" key="1">
    <citation type="submission" date="2019-03" db="EMBL/GenBank/DDBJ databases">
        <title>Nematode-trapping fungi genome.</title>
        <authorList>
            <person name="Vidal-Diez De Ulzurrun G."/>
        </authorList>
    </citation>
    <scope>NUCLEOTIDE SEQUENCE [LARGE SCALE GENOMIC DNA]</scope>
    <source>
        <strain evidence="3 4">TWF154</strain>
    </source>
</reference>
<feature type="signal peptide" evidence="2">
    <location>
        <begin position="1"/>
        <end position="19"/>
    </location>
</feature>
<organism evidence="3 4">
    <name type="scientific">Orbilia oligospora</name>
    <name type="common">Nematode-trapping fungus</name>
    <name type="synonym">Arthrobotrys oligospora</name>
    <dbReference type="NCBI Taxonomy" id="2813651"/>
    <lineage>
        <taxon>Eukaryota</taxon>
        <taxon>Fungi</taxon>
        <taxon>Dikarya</taxon>
        <taxon>Ascomycota</taxon>
        <taxon>Pezizomycotina</taxon>
        <taxon>Orbiliomycetes</taxon>
        <taxon>Orbiliales</taxon>
        <taxon>Orbiliaceae</taxon>
        <taxon>Orbilia</taxon>
    </lineage>
</organism>
<accession>A0A7C8PMT7</accession>
<feature type="region of interest" description="Disordered" evidence="1">
    <location>
        <begin position="68"/>
        <end position="100"/>
    </location>
</feature>
<dbReference type="OrthoDB" id="5426975at2759"/>
<evidence type="ECO:0000313" key="4">
    <source>
        <dbReference type="Proteomes" id="UP000297595"/>
    </source>
</evidence>
<sequence>MQISRIIAVVLFMGSTTLAAPVAEPNPNPAVYNPWEHIRTGTKPVASSKKRQINYPKGTNLLPDIIRPTAAQEREDRRRVKREDPPAVAPAPAPVVAPPVAAPAEPVAEEVSAKKTAATFKAAAKTAPPGAKGVKPGALKLGGVTKPDLPGRVRRRNGEEKRDRRFKPGSFPPRKNINATPDRI</sequence>
<proteinExistence type="predicted"/>
<evidence type="ECO:0000313" key="3">
    <source>
        <dbReference type="EMBL" id="TGJ73363.1"/>
    </source>
</evidence>
<evidence type="ECO:0000256" key="1">
    <source>
        <dbReference type="SAM" id="MobiDB-lite"/>
    </source>
</evidence>
<comment type="caution">
    <text evidence="3">The sequence shown here is derived from an EMBL/GenBank/DDBJ whole genome shotgun (WGS) entry which is preliminary data.</text>
</comment>
<gene>
    <name evidence="3" type="ORF">EYR41_000463</name>
</gene>
<dbReference type="EMBL" id="SOZJ01000001">
    <property type="protein sequence ID" value="TGJ73363.1"/>
    <property type="molecule type" value="Genomic_DNA"/>
</dbReference>
<keyword evidence="2" id="KW-0732">Signal</keyword>
<name>A0A7C8PMT7_ORBOL</name>
<feature type="compositionally biased region" description="Pro residues" evidence="1">
    <location>
        <begin position="87"/>
        <end position="100"/>
    </location>
</feature>
<feature type="region of interest" description="Disordered" evidence="1">
    <location>
        <begin position="124"/>
        <end position="184"/>
    </location>
</feature>
<dbReference type="AlphaFoldDB" id="A0A7C8PMT7"/>
<protein>
    <submittedName>
        <fullName evidence="3">Uncharacterized protein</fullName>
    </submittedName>
</protein>
<feature type="chain" id="PRO_5043545929" evidence="2">
    <location>
        <begin position="20"/>
        <end position="184"/>
    </location>
</feature>